<keyword evidence="3" id="KW-1185">Reference proteome</keyword>
<evidence type="ECO:0000256" key="1">
    <source>
        <dbReference type="SAM" id="MobiDB-lite"/>
    </source>
</evidence>
<evidence type="ECO:0000313" key="2">
    <source>
        <dbReference type="EMBL" id="MED6187858.1"/>
    </source>
</evidence>
<comment type="caution">
    <text evidence="2">The sequence shown here is derived from an EMBL/GenBank/DDBJ whole genome shotgun (WGS) entry which is preliminary data.</text>
</comment>
<dbReference type="Proteomes" id="UP001341840">
    <property type="component" value="Unassembled WGS sequence"/>
</dbReference>
<proteinExistence type="predicted"/>
<gene>
    <name evidence="2" type="ORF">PIB30_080489</name>
</gene>
<accession>A0ABU6WT08</accession>
<reference evidence="2 3" key="1">
    <citation type="journal article" date="2023" name="Plants (Basel)">
        <title>Bridging the Gap: Combining Genomics and Transcriptomics Approaches to Understand Stylosanthes scabra, an Orphan Legume from the Brazilian Caatinga.</title>
        <authorList>
            <person name="Ferreira-Neto J.R.C."/>
            <person name="da Silva M.D."/>
            <person name="Binneck E."/>
            <person name="de Melo N.F."/>
            <person name="da Silva R.H."/>
            <person name="de Melo A.L.T.M."/>
            <person name="Pandolfi V."/>
            <person name="Bustamante F.O."/>
            <person name="Brasileiro-Vidal A.C."/>
            <person name="Benko-Iseppon A.M."/>
        </authorList>
    </citation>
    <scope>NUCLEOTIDE SEQUENCE [LARGE SCALE GENOMIC DNA]</scope>
    <source>
        <tissue evidence="2">Leaves</tissue>
    </source>
</reference>
<dbReference type="EMBL" id="JASCZI010182416">
    <property type="protein sequence ID" value="MED6187858.1"/>
    <property type="molecule type" value="Genomic_DNA"/>
</dbReference>
<name>A0ABU6WT08_9FABA</name>
<protein>
    <submittedName>
        <fullName evidence="2">Uncharacterized protein</fullName>
    </submittedName>
</protein>
<sequence>MPVAVANTFVYRKMPLRTDQNVSMMFSYHRGISSVFAIELCDQLQDVGGSSSSSNHMESGRGININDGARIPPNRRASSSSPSFSPYVNRPVQDPPPKDHAGAVAIHSPEMDDDQAGVNSDSGDDDEFIPKTQPPNAEPALGLVTIAAPLRRVSEEAGHYSTINAEGMHSGSVDDGPSSYPILGEAEIEIGLKFSNREIAMLAVKNYNIRRSADKICL</sequence>
<feature type="region of interest" description="Disordered" evidence="1">
    <location>
        <begin position="46"/>
        <end position="104"/>
    </location>
</feature>
<evidence type="ECO:0000313" key="3">
    <source>
        <dbReference type="Proteomes" id="UP001341840"/>
    </source>
</evidence>
<organism evidence="2 3">
    <name type="scientific">Stylosanthes scabra</name>
    <dbReference type="NCBI Taxonomy" id="79078"/>
    <lineage>
        <taxon>Eukaryota</taxon>
        <taxon>Viridiplantae</taxon>
        <taxon>Streptophyta</taxon>
        <taxon>Embryophyta</taxon>
        <taxon>Tracheophyta</taxon>
        <taxon>Spermatophyta</taxon>
        <taxon>Magnoliopsida</taxon>
        <taxon>eudicotyledons</taxon>
        <taxon>Gunneridae</taxon>
        <taxon>Pentapetalae</taxon>
        <taxon>rosids</taxon>
        <taxon>fabids</taxon>
        <taxon>Fabales</taxon>
        <taxon>Fabaceae</taxon>
        <taxon>Papilionoideae</taxon>
        <taxon>50 kb inversion clade</taxon>
        <taxon>dalbergioids sensu lato</taxon>
        <taxon>Dalbergieae</taxon>
        <taxon>Pterocarpus clade</taxon>
        <taxon>Stylosanthes</taxon>
    </lineage>
</organism>